<evidence type="ECO:0000256" key="1">
    <source>
        <dbReference type="SAM" id="Phobius"/>
    </source>
</evidence>
<accession>A0A081CW05</accession>
<keyword evidence="1" id="KW-0472">Membrane</keyword>
<name>A0A081CW05_9HYPH</name>
<feature type="transmembrane region" description="Helical" evidence="1">
    <location>
        <begin position="6"/>
        <end position="23"/>
    </location>
</feature>
<dbReference type="AlphaFoldDB" id="A0A081CW05"/>
<dbReference type="eggNOG" id="ENOG5033MTW">
    <property type="taxonomic scope" value="Bacteria"/>
</dbReference>
<evidence type="ECO:0000313" key="2">
    <source>
        <dbReference type="EMBL" id="GAK70851.1"/>
    </source>
</evidence>
<keyword evidence="1" id="KW-0812">Transmembrane</keyword>
<dbReference type="RefSeq" id="WP_103088505.1">
    <property type="nucleotide sequence ID" value="NZ_BBJU01000014.1"/>
</dbReference>
<reference evidence="2 3" key="1">
    <citation type="submission" date="2014-08" db="EMBL/GenBank/DDBJ databases">
        <title>Whole genome shotgun sequence of Rhizobium rubi NBRC 13261.</title>
        <authorList>
            <person name="Katano-Makiyama Y."/>
            <person name="Hosoyama A."/>
            <person name="Hashimoto M."/>
            <person name="Hosoyama Y."/>
            <person name="Noguchi M."/>
            <person name="Tsuchikane K."/>
            <person name="Uohara A."/>
            <person name="Ohji S."/>
            <person name="Ichikawa N."/>
            <person name="Kimura A."/>
            <person name="Yamazoe A."/>
            <person name="Fujita N."/>
        </authorList>
    </citation>
    <scope>NUCLEOTIDE SEQUENCE [LARGE SCALE GENOMIC DNA]</scope>
    <source>
        <strain evidence="2 3">NBRC 13261</strain>
    </source>
</reference>
<protein>
    <submittedName>
        <fullName evidence="2">Uncharacterized protein</fullName>
    </submittedName>
</protein>
<dbReference type="Proteomes" id="UP000028701">
    <property type="component" value="Unassembled WGS sequence"/>
</dbReference>
<sequence length="55" mass="5903">MATGALVSILITFLVIVLILWLINRLPVGGSAKQIAQVIVIIIGIISLLKYLAVF</sequence>
<gene>
    <name evidence="2" type="ORF">RRU01S_14_00720</name>
</gene>
<dbReference type="NCBIfam" id="NF041949">
    <property type="entry name" value="THIVI_2564_fam"/>
    <property type="match status" value="1"/>
</dbReference>
<feature type="transmembrane region" description="Helical" evidence="1">
    <location>
        <begin position="35"/>
        <end position="53"/>
    </location>
</feature>
<dbReference type="EMBL" id="BBJU01000014">
    <property type="protein sequence ID" value="GAK70851.1"/>
    <property type="molecule type" value="Genomic_DNA"/>
</dbReference>
<evidence type="ECO:0000313" key="3">
    <source>
        <dbReference type="Proteomes" id="UP000028701"/>
    </source>
</evidence>
<proteinExistence type="predicted"/>
<dbReference type="InterPro" id="IPR049641">
    <property type="entry name" value="THIVI_2564-like"/>
</dbReference>
<keyword evidence="1" id="KW-1133">Transmembrane helix</keyword>
<organism evidence="2 3">
    <name type="scientific">Agrobacterium rubi TR3 = NBRC 13261</name>
    <dbReference type="NCBI Taxonomy" id="1368415"/>
    <lineage>
        <taxon>Bacteria</taxon>
        <taxon>Pseudomonadati</taxon>
        <taxon>Pseudomonadota</taxon>
        <taxon>Alphaproteobacteria</taxon>
        <taxon>Hyphomicrobiales</taxon>
        <taxon>Rhizobiaceae</taxon>
        <taxon>Rhizobium/Agrobacterium group</taxon>
        <taxon>Agrobacterium</taxon>
    </lineage>
</organism>
<comment type="caution">
    <text evidence="2">The sequence shown here is derived from an EMBL/GenBank/DDBJ whole genome shotgun (WGS) entry which is preliminary data.</text>
</comment>